<evidence type="ECO:0008006" key="4">
    <source>
        <dbReference type="Google" id="ProtNLM"/>
    </source>
</evidence>
<protein>
    <recommendedName>
        <fullName evidence="4">Acyl-CoA carboxylase subunit epsilon</fullName>
    </recommendedName>
</protein>
<evidence type="ECO:0000313" key="2">
    <source>
        <dbReference type="EMBL" id="MBP2398771.1"/>
    </source>
</evidence>
<dbReference type="Proteomes" id="UP001195422">
    <property type="component" value="Unassembled WGS sequence"/>
</dbReference>
<evidence type="ECO:0000313" key="3">
    <source>
        <dbReference type="Proteomes" id="UP001195422"/>
    </source>
</evidence>
<sequence>MDQQAHASAAAQLTVTRGNPTPEELAAVTALLMAMDSREQDTARTVQAPKRVARLRKRTALSTPRLSWNLGRR</sequence>
<comment type="caution">
    <text evidence="2">The sequence shown here is derived from an EMBL/GenBank/DDBJ whole genome shotgun (WGS) entry which is preliminary data.</text>
</comment>
<dbReference type="RefSeq" id="WP_188947546.1">
    <property type="nucleotide sequence ID" value="NZ_BMPH01000003.1"/>
</dbReference>
<dbReference type="Pfam" id="PF13822">
    <property type="entry name" value="ACC_epsilon"/>
    <property type="match status" value="1"/>
</dbReference>
<accession>A0ABS4XQH9</accession>
<reference evidence="2 3" key="1">
    <citation type="submission" date="2021-03" db="EMBL/GenBank/DDBJ databases">
        <title>Sequencing the genomes of 1000 actinobacteria strains.</title>
        <authorList>
            <person name="Klenk H.-P."/>
        </authorList>
    </citation>
    <scope>NUCLEOTIDE SEQUENCE [LARGE SCALE GENOMIC DNA]</scope>
    <source>
        <strain evidence="2 3">DSM 20168</strain>
    </source>
</reference>
<organism evidence="2 3">
    <name type="scientific">Glutamicibacter protophormiae</name>
    <name type="common">Brevibacterium protophormiae</name>
    <dbReference type="NCBI Taxonomy" id="37930"/>
    <lineage>
        <taxon>Bacteria</taxon>
        <taxon>Bacillati</taxon>
        <taxon>Actinomycetota</taxon>
        <taxon>Actinomycetes</taxon>
        <taxon>Micrococcales</taxon>
        <taxon>Micrococcaceae</taxon>
        <taxon>Glutamicibacter</taxon>
    </lineage>
</organism>
<name>A0ABS4XQH9_GLUPR</name>
<gene>
    <name evidence="2" type="ORF">JOF39_001852</name>
</gene>
<feature type="compositionally biased region" description="Polar residues" evidence="1">
    <location>
        <begin position="1"/>
        <end position="19"/>
    </location>
</feature>
<proteinExistence type="predicted"/>
<dbReference type="InterPro" id="IPR032716">
    <property type="entry name" value="ACC_epsilon"/>
</dbReference>
<feature type="region of interest" description="Disordered" evidence="1">
    <location>
        <begin position="1"/>
        <end position="21"/>
    </location>
</feature>
<keyword evidence="3" id="KW-1185">Reference proteome</keyword>
<dbReference type="EMBL" id="JAGIOJ010000001">
    <property type="protein sequence ID" value="MBP2398771.1"/>
    <property type="molecule type" value="Genomic_DNA"/>
</dbReference>
<evidence type="ECO:0000256" key="1">
    <source>
        <dbReference type="SAM" id="MobiDB-lite"/>
    </source>
</evidence>